<evidence type="ECO:0000313" key="2">
    <source>
        <dbReference type="Proteomes" id="UP000011663"/>
    </source>
</evidence>
<dbReference type="OrthoDB" id="306903at2"/>
<reference evidence="1 2" key="1">
    <citation type="submission" date="2012-07" db="EMBL/GenBank/DDBJ databases">
        <title>Genome sequence of Brachyspira sp. 30446, isolated from a pig with mucohaemorrhagic colitis.</title>
        <authorList>
            <person name="Rubin J.E."/>
            <person name="Fernando C."/>
            <person name="Harding J.C.S."/>
            <person name="Hill J.E."/>
        </authorList>
    </citation>
    <scope>NUCLEOTIDE SEQUENCE [LARGE SCALE GENOMIC DNA]</scope>
    <source>
        <strain evidence="1 2">30446</strain>
    </source>
</reference>
<organism evidence="1 2">
    <name type="scientific">Brachyspira hampsonii 30446</name>
    <dbReference type="NCBI Taxonomy" id="1289135"/>
    <lineage>
        <taxon>Bacteria</taxon>
        <taxon>Pseudomonadati</taxon>
        <taxon>Spirochaetota</taxon>
        <taxon>Spirochaetia</taxon>
        <taxon>Brachyspirales</taxon>
        <taxon>Brachyspiraceae</taxon>
        <taxon>Brachyspira</taxon>
    </lineage>
</organism>
<proteinExistence type="predicted"/>
<dbReference type="AlphaFoldDB" id="A0A2U4FLG6"/>
<dbReference type="STRING" id="1289135.A966_01115"/>
<sequence length="287" mass="34332">MNIDVCIENLKIDNYHVKEKIVRISPITIFSNKDINLVNLIWYINNFHFFDFYKINDYELLSISKIISAVMENYKYNGSIDNDTILECIDFLNIILEYSKKEVISKIFKKHSNADIEKIYLKLNDDAEININSHFESDNIIHIIFTYKQRSFSSKVFFSRKIDIFFMVLENIFKILINNNILNTLYVHDFNNIDLVNADKKNMPEMDFIFKLNEISQKEDIKKINNKLDLIKTFIKYYNHNIIINYFDDNEILDIILNNFNKRNFILVTDNEERLYSLIQKPELTHG</sequence>
<dbReference type="GeneID" id="66486699"/>
<name>A0A2U4FLG6_9SPIR</name>
<evidence type="ECO:0000313" key="1">
    <source>
        <dbReference type="EMBL" id="EKV58341.1"/>
    </source>
</evidence>
<dbReference type="RefSeq" id="WP_008721446.1">
    <property type="nucleotide sequence ID" value="NZ_JH994110.1"/>
</dbReference>
<protein>
    <submittedName>
        <fullName evidence="1">Uncharacterized protein</fullName>
    </submittedName>
</protein>
<accession>A0A2U4FLG6</accession>
<dbReference type="Proteomes" id="UP000011663">
    <property type="component" value="Unassembled WGS sequence"/>
</dbReference>
<gene>
    <name evidence="1" type="ORF">A966_01115</name>
</gene>
<comment type="caution">
    <text evidence="1">The sequence shown here is derived from an EMBL/GenBank/DDBJ whole genome shotgun (WGS) entry which is preliminary data.</text>
</comment>
<dbReference type="EMBL" id="ALNZ01000006">
    <property type="protein sequence ID" value="EKV58341.1"/>
    <property type="molecule type" value="Genomic_DNA"/>
</dbReference>